<dbReference type="Proteomes" id="UP001596434">
    <property type="component" value="Unassembled WGS sequence"/>
</dbReference>
<evidence type="ECO:0000256" key="1">
    <source>
        <dbReference type="SAM" id="MobiDB-lite"/>
    </source>
</evidence>
<protein>
    <submittedName>
        <fullName evidence="3">Cupin domain-containing protein</fullName>
    </submittedName>
</protein>
<name>A0ABD5ZXE0_9EURY</name>
<dbReference type="Gene3D" id="2.60.120.10">
    <property type="entry name" value="Jelly Rolls"/>
    <property type="match status" value="1"/>
</dbReference>
<keyword evidence="4" id="KW-1185">Reference proteome</keyword>
<dbReference type="EMBL" id="JBHTAT010000001">
    <property type="protein sequence ID" value="MFC7254984.1"/>
    <property type="molecule type" value="Genomic_DNA"/>
</dbReference>
<feature type="domain" description="Cupin type-2" evidence="2">
    <location>
        <begin position="29"/>
        <end position="87"/>
    </location>
</feature>
<gene>
    <name evidence="3" type="ORF">ACFQKE_06710</name>
</gene>
<accession>A0ABD5ZXE0</accession>
<feature type="region of interest" description="Disordered" evidence="1">
    <location>
        <begin position="1"/>
        <end position="23"/>
    </location>
</feature>
<comment type="caution">
    <text evidence="3">The sequence shown here is derived from an EMBL/GenBank/DDBJ whole genome shotgun (WGS) entry which is preliminary data.</text>
</comment>
<feature type="compositionally biased region" description="Basic and acidic residues" evidence="1">
    <location>
        <begin position="10"/>
        <end position="23"/>
    </location>
</feature>
<evidence type="ECO:0000313" key="4">
    <source>
        <dbReference type="Proteomes" id="UP001596434"/>
    </source>
</evidence>
<reference evidence="3 4" key="1">
    <citation type="journal article" date="2019" name="Int. J. Syst. Evol. Microbiol.">
        <title>The Global Catalogue of Microorganisms (GCM) 10K type strain sequencing project: providing services to taxonomists for standard genome sequencing and annotation.</title>
        <authorList>
            <consortium name="The Broad Institute Genomics Platform"/>
            <consortium name="The Broad Institute Genome Sequencing Center for Infectious Disease"/>
            <person name="Wu L."/>
            <person name="Ma J."/>
        </authorList>
    </citation>
    <scope>NUCLEOTIDE SEQUENCE [LARGE SCALE GENOMIC DNA]</scope>
    <source>
        <strain evidence="3 4">GX21</strain>
    </source>
</reference>
<dbReference type="GeneID" id="96953325"/>
<dbReference type="InterPro" id="IPR014710">
    <property type="entry name" value="RmlC-like_jellyroll"/>
</dbReference>
<dbReference type="SUPFAM" id="SSF51182">
    <property type="entry name" value="RmlC-like cupins"/>
    <property type="match status" value="1"/>
</dbReference>
<proteinExistence type="predicted"/>
<dbReference type="InterPro" id="IPR013096">
    <property type="entry name" value="Cupin_2"/>
</dbReference>
<evidence type="ECO:0000313" key="3">
    <source>
        <dbReference type="EMBL" id="MFC7254984.1"/>
    </source>
</evidence>
<organism evidence="3 4">
    <name type="scientific">Haloplanus litoreus</name>
    <dbReference type="NCBI Taxonomy" id="767515"/>
    <lineage>
        <taxon>Archaea</taxon>
        <taxon>Methanobacteriati</taxon>
        <taxon>Methanobacteriota</taxon>
        <taxon>Stenosarchaea group</taxon>
        <taxon>Halobacteria</taxon>
        <taxon>Halobacteriales</taxon>
        <taxon>Haloferacaceae</taxon>
        <taxon>Haloplanus</taxon>
    </lineage>
</organism>
<dbReference type="AlphaFoldDB" id="A0ABD5ZXE0"/>
<dbReference type="RefSeq" id="WP_379703189.1">
    <property type="nucleotide sequence ID" value="NZ_JBHTAT010000001.1"/>
</dbReference>
<dbReference type="InterPro" id="IPR011051">
    <property type="entry name" value="RmlC_Cupin_sf"/>
</dbReference>
<sequence length="99" mass="10833">MPEHTTLSELDGHPHAEVFETRRPRTVRLELDAGETVPRHTHEGTDVVLHVVDGHLELALDDETYALRAGAVIRFDGDREISPTAVADTTALVVFAPTA</sequence>
<evidence type="ECO:0000259" key="2">
    <source>
        <dbReference type="Pfam" id="PF07883"/>
    </source>
</evidence>
<dbReference type="Pfam" id="PF07883">
    <property type="entry name" value="Cupin_2"/>
    <property type="match status" value="1"/>
</dbReference>